<organism evidence="2">
    <name type="scientific">uncultured Rubrobacteraceae bacterium</name>
    <dbReference type="NCBI Taxonomy" id="349277"/>
    <lineage>
        <taxon>Bacteria</taxon>
        <taxon>Bacillati</taxon>
        <taxon>Actinomycetota</taxon>
        <taxon>Rubrobacteria</taxon>
        <taxon>Rubrobacterales</taxon>
        <taxon>Rubrobacteraceae</taxon>
        <taxon>environmental samples</taxon>
    </lineage>
</organism>
<proteinExistence type="predicted"/>
<dbReference type="AlphaFoldDB" id="A0A6J4QX78"/>
<gene>
    <name evidence="2" type="ORF">AVDCRST_MAG28-2557</name>
</gene>
<dbReference type="EMBL" id="CADCVE010000054">
    <property type="protein sequence ID" value="CAA9456208.1"/>
    <property type="molecule type" value="Genomic_DNA"/>
</dbReference>
<name>A0A6J4QX78_9ACTN</name>
<evidence type="ECO:0000313" key="2">
    <source>
        <dbReference type="EMBL" id="CAA9456208.1"/>
    </source>
</evidence>
<accession>A0A6J4QX78</accession>
<reference evidence="2" key="1">
    <citation type="submission" date="2020-02" db="EMBL/GenBank/DDBJ databases">
        <authorList>
            <person name="Meier V. D."/>
        </authorList>
    </citation>
    <scope>NUCLEOTIDE SEQUENCE</scope>
    <source>
        <strain evidence="2">AVDCRST_MAG28</strain>
    </source>
</reference>
<sequence length="106" mass="11145">MALGLEVSLRTVQRVVAGEVTAAKDISSSSGSAVRGGSRVGSREARSESPGGPILSIGNDDLAEIRGVLRRAAAASYLELAGLDFDARPGEVIIRGRVYEPEEEYE</sequence>
<evidence type="ECO:0000256" key="1">
    <source>
        <dbReference type="SAM" id="MobiDB-lite"/>
    </source>
</evidence>
<feature type="region of interest" description="Disordered" evidence="1">
    <location>
        <begin position="26"/>
        <end position="53"/>
    </location>
</feature>
<protein>
    <submittedName>
        <fullName evidence="2">Uncharacterized protein</fullName>
    </submittedName>
</protein>
<feature type="compositionally biased region" description="Low complexity" evidence="1">
    <location>
        <begin position="27"/>
        <end position="37"/>
    </location>
</feature>